<sequence length="285" mass="32029">DVRPGTDEDDQPLFQGASRFRLDERRVQDLLMGEQLYQDRGLAIRELYQNALDACRYRRARLAYLTRRGDWADDWTGRIQFTQGTENGRAYLECRDNGVGMTEAVLTEVFAQAGARFTDLSDFLAEAAEWKNADPPVQLYANSRFGIGVLSYFMIADEIEVITRPMGRGQAPQPTLKVSIFGPGHLFRIRELPQDRLPGTTIKLYLRDPDSAPSCVEELRGLLGIAEFATLAVHGSQREEWEPGVLKPRARPSWEEDGLDAHGEFVPWRGGSGSQVIWCEHGGGL</sequence>
<keyword evidence="3" id="KW-0067">ATP-binding</keyword>
<evidence type="ECO:0000256" key="4">
    <source>
        <dbReference type="ARBA" id="ARBA00023186"/>
    </source>
</evidence>
<evidence type="ECO:0000256" key="2">
    <source>
        <dbReference type="ARBA" id="ARBA00022741"/>
    </source>
</evidence>
<dbReference type="EMBL" id="JBHTIR010002864">
    <property type="protein sequence ID" value="MFD0854338.1"/>
    <property type="molecule type" value="Genomic_DNA"/>
</dbReference>
<accession>A0ABW3CIJ9</accession>
<keyword evidence="2" id="KW-0547">Nucleotide-binding</keyword>
<dbReference type="Proteomes" id="UP001597083">
    <property type="component" value="Unassembled WGS sequence"/>
</dbReference>
<dbReference type="InterPro" id="IPR001404">
    <property type="entry name" value="Hsp90_fam"/>
</dbReference>
<keyword evidence="6" id="KW-1185">Reference proteome</keyword>
<feature type="non-terminal residue" evidence="5">
    <location>
        <position position="285"/>
    </location>
</feature>
<comment type="caution">
    <text evidence="5">The sequence shown here is derived from an EMBL/GenBank/DDBJ whole genome shotgun (WGS) entry which is preliminary data.</text>
</comment>
<evidence type="ECO:0008006" key="7">
    <source>
        <dbReference type="Google" id="ProtNLM"/>
    </source>
</evidence>
<dbReference type="InterPro" id="IPR020575">
    <property type="entry name" value="Hsp90_N"/>
</dbReference>
<evidence type="ECO:0000256" key="3">
    <source>
        <dbReference type="ARBA" id="ARBA00022840"/>
    </source>
</evidence>
<dbReference type="SUPFAM" id="SSF55874">
    <property type="entry name" value="ATPase domain of HSP90 chaperone/DNA topoisomerase II/histidine kinase"/>
    <property type="match status" value="1"/>
</dbReference>
<protein>
    <recommendedName>
        <fullName evidence="7">ATP-binding protein</fullName>
    </recommendedName>
</protein>
<reference evidence="6" key="1">
    <citation type="journal article" date="2019" name="Int. J. Syst. Evol. Microbiol.">
        <title>The Global Catalogue of Microorganisms (GCM) 10K type strain sequencing project: providing services to taxonomists for standard genome sequencing and annotation.</title>
        <authorList>
            <consortium name="The Broad Institute Genomics Platform"/>
            <consortium name="The Broad Institute Genome Sequencing Center for Infectious Disease"/>
            <person name="Wu L."/>
            <person name="Ma J."/>
        </authorList>
    </citation>
    <scope>NUCLEOTIDE SEQUENCE [LARGE SCALE GENOMIC DNA]</scope>
    <source>
        <strain evidence="6">JCM 31696</strain>
    </source>
</reference>
<keyword evidence="4" id="KW-0143">Chaperone</keyword>
<evidence type="ECO:0000313" key="6">
    <source>
        <dbReference type="Proteomes" id="UP001597083"/>
    </source>
</evidence>
<proteinExistence type="inferred from homology"/>
<organism evidence="5 6">
    <name type="scientific">Actinomadura adrarensis</name>
    <dbReference type="NCBI Taxonomy" id="1819600"/>
    <lineage>
        <taxon>Bacteria</taxon>
        <taxon>Bacillati</taxon>
        <taxon>Actinomycetota</taxon>
        <taxon>Actinomycetes</taxon>
        <taxon>Streptosporangiales</taxon>
        <taxon>Thermomonosporaceae</taxon>
        <taxon>Actinomadura</taxon>
    </lineage>
</organism>
<name>A0ABW3CIJ9_9ACTN</name>
<feature type="non-terminal residue" evidence="5">
    <location>
        <position position="1"/>
    </location>
</feature>
<evidence type="ECO:0000256" key="1">
    <source>
        <dbReference type="ARBA" id="ARBA00008239"/>
    </source>
</evidence>
<gene>
    <name evidence="5" type="ORF">ACFQ07_19020</name>
</gene>
<evidence type="ECO:0000313" key="5">
    <source>
        <dbReference type="EMBL" id="MFD0854338.1"/>
    </source>
</evidence>
<dbReference type="PANTHER" id="PTHR11528">
    <property type="entry name" value="HEAT SHOCK PROTEIN 90 FAMILY MEMBER"/>
    <property type="match status" value="1"/>
</dbReference>
<dbReference type="Gene3D" id="3.30.565.10">
    <property type="entry name" value="Histidine kinase-like ATPase, C-terminal domain"/>
    <property type="match status" value="1"/>
</dbReference>
<dbReference type="InterPro" id="IPR036890">
    <property type="entry name" value="HATPase_C_sf"/>
</dbReference>
<comment type="similarity">
    <text evidence="1">Belongs to the heat shock protein 90 family.</text>
</comment>
<dbReference type="PRINTS" id="PR00775">
    <property type="entry name" value="HEATSHOCK90"/>
</dbReference>